<reference evidence="1 2" key="1">
    <citation type="submission" date="2019-09" db="EMBL/GenBank/DDBJ databases">
        <title>Taxonomy of Antarctic Massilia spp.: description of Massilia rubra sp. nov., Massilia aquatica sp. nov., Massilia mucilaginosa sp. nov., Massilia frigida sp. nov. isolated from streams, lakes and regoliths.</title>
        <authorList>
            <person name="Holochova P."/>
            <person name="Sedlacek I."/>
            <person name="Kralova S."/>
            <person name="Maslanova I."/>
            <person name="Busse H.-J."/>
            <person name="Stankova E."/>
            <person name="Vrbovska V."/>
            <person name="Kovarovic V."/>
            <person name="Bartak M."/>
            <person name="Svec P."/>
            <person name="Pantucek R."/>
        </authorList>
    </citation>
    <scope>NUCLEOTIDE SEQUENCE [LARGE SCALE GENOMIC DNA]</scope>
    <source>
        <strain evidence="1 2">CCM 8693</strain>
    </source>
</reference>
<dbReference type="Proteomes" id="UP000819052">
    <property type="component" value="Unassembled WGS sequence"/>
</dbReference>
<name>A0ABX0MKP5_9BURK</name>
<organism evidence="1 2">
    <name type="scientific">Massilia aquatica</name>
    <dbReference type="NCBI Taxonomy" id="2609000"/>
    <lineage>
        <taxon>Bacteria</taxon>
        <taxon>Pseudomonadati</taxon>
        <taxon>Pseudomonadota</taxon>
        <taxon>Betaproteobacteria</taxon>
        <taxon>Burkholderiales</taxon>
        <taxon>Oxalobacteraceae</taxon>
        <taxon>Telluria group</taxon>
        <taxon>Massilia</taxon>
    </lineage>
</organism>
<protein>
    <submittedName>
        <fullName evidence="1">Uncharacterized protein</fullName>
    </submittedName>
</protein>
<dbReference type="EMBL" id="VVIW01000031">
    <property type="protein sequence ID" value="NHZ44371.1"/>
    <property type="molecule type" value="Genomic_DNA"/>
</dbReference>
<keyword evidence="2" id="KW-1185">Reference proteome</keyword>
<evidence type="ECO:0000313" key="2">
    <source>
        <dbReference type="Proteomes" id="UP000819052"/>
    </source>
</evidence>
<sequence length="152" mass="15966">MLAISGVQQRRLASHPLLFAINGKHCSALAAHMPAHVSFFQLYGDMMNKLTLLPIILALAACGKPAVSDTPLEAAARRTCMGTIEARATNPKSIAYFTDMPSPVTHGAGGQMEVAIKLSAKNEAGSAVTMLTTCKVSADGKTLVDIAVKDSR</sequence>
<dbReference type="RefSeq" id="WP_167080972.1">
    <property type="nucleotide sequence ID" value="NZ_VVIW01000031.1"/>
</dbReference>
<comment type="caution">
    <text evidence="1">The sequence shown here is derived from an EMBL/GenBank/DDBJ whole genome shotgun (WGS) entry which is preliminary data.</text>
</comment>
<gene>
    <name evidence="1" type="ORF">F1609_30050</name>
</gene>
<accession>A0ABX0MKP5</accession>
<proteinExistence type="predicted"/>
<evidence type="ECO:0000313" key="1">
    <source>
        <dbReference type="EMBL" id="NHZ44371.1"/>
    </source>
</evidence>